<keyword evidence="2" id="KW-1185">Reference proteome</keyword>
<evidence type="ECO:0000313" key="2">
    <source>
        <dbReference type="Proteomes" id="UP001500748"/>
    </source>
</evidence>
<sequence>MKIELKKYSEQLKEWPKEGYHIMAQYDDEKIIAYQSYRKEIGDFAVKNQFFGGAFSLDRMTWIKPNFLWMMYRNGWGTKEDQEVVLAIHLKREAFEKYLENAVYSSYNSDLGISNEEWQSQVKSSSVRLQWDPDHDPYGGKLERRAIQIGLRNEFTRSFAKEDILLIEDISNYVAEQYQFVQKRELENLNIPAEKPFLFKNEELNKKLKLDKI</sequence>
<name>A0ABP7GB74_9FLAO</name>
<accession>A0ABP7GB74</accession>
<organism evidence="1 2">
    <name type="scientific">Flavobacterium ginsengiterrae</name>
    <dbReference type="NCBI Taxonomy" id="871695"/>
    <lineage>
        <taxon>Bacteria</taxon>
        <taxon>Pseudomonadati</taxon>
        <taxon>Bacteroidota</taxon>
        <taxon>Flavobacteriia</taxon>
        <taxon>Flavobacteriales</taxon>
        <taxon>Flavobacteriaceae</taxon>
        <taxon>Flavobacterium</taxon>
    </lineage>
</organism>
<evidence type="ECO:0000313" key="1">
    <source>
        <dbReference type="EMBL" id="GAA3759688.1"/>
    </source>
</evidence>
<dbReference type="PANTHER" id="PTHR38567:SF1">
    <property type="entry name" value="DUF4291 DOMAIN-CONTAINING PROTEIN"/>
    <property type="match status" value="1"/>
</dbReference>
<reference evidence="2" key="1">
    <citation type="journal article" date="2019" name="Int. J. Syst. Evol. Microbiol.">
        <title>The Global Catalogue of Microorganisms (GCM) 10K type strain sequencing project: providing services to taxonomists for standard genome sequencing and annotation.</title>
        <authorList>
            <consortium name="The Broad Institute Genomics Platform"/>
            <consortium name="The Broad Institute Genome Sequencing Center for Infectious Disease"/>
            <person name="Wu L."/>
            <person name="Ma J."/>
        </authorList>
    </citation>
    <scope>NUCLEOTIDE SEQUENCE [LARGE SCALE GENOMIC DNA]</scope>
    <source>
        <strain evidence="2">JCM 17337</strain>
    </source>
</reference>
<gene>
    <name evidence="1" type="ORF">GCM10022423_08280</name>
</gene>
<dbReference type="PANTHER" id="PTHR38567">
    <property type="entry name" value="DUF4291 DOMAIN-CONTAINING PROTEIN"/>
    <property type="match status" value="1"/>
</dbReference>
<dbReference type="Pfam" id="PF14124">
    <property type="entry name" value="DUF4291"/>
    <property type="match status" value="1"/>
</dbReference>
<dbReference type="Proteomes" id="UP001500748">
    <property type="component" value="Unassembled WGS sequence"/>
</dbReference>
<comment type="caution">
    <text evidence="1">The sequence shown here is derived from an EMBL/GenBank/DDBJ whole genome shotgun (WGS) entry which is preliminary data.</text>
</comment>
<protein>
    <submittedName>
        <fullName evidence="1">DUF4291 domain-containing protein</fullName>
    </submittedName>
</protein>
<dbReference type="RefSeq" id="WP_345140666.1">
    <property type="nucleotide sequence ID" value="NZ_BAABDU010000003.1"/>
</dbReference>
<dbReference type="InterPro" id="IPR025633">
    <property type="entry name" value="DUF4291"/>
</dbReference>
<dbReference type="EMBL" id="BAABDU010000003">
    <property type="protein sequence ID" value="GAA3759688.1"/>
    <property type="molecule type" value="Genomic_DNA"/>
</dbReference>
<proteinExistence type="predicted"/>